<dbReference type="PANTHER" id="PTHR35276:SF1">
    <property type="entry name" value="TRNA (MNM(5)S(2)U34)-METHYLTRANSFERASE, CHLOROPLASTIC"/>
    <property type="match status" value="1"/>
</dbReference>
<dbReference type="Gene3D" id="3.40.50.150">
    <property type="entry name" value="Vaccinia Virus protein VP39"/>
    <property type="match status" value="1"/>
</dbReference>
<organism evidence="1 2">
    <name type="scientific">Pseudodesulfovibrio senegalensis</name>
    <dbReference type="NCBI Taxonomy" id="1721087"/>
    <lineage>
        <taxon>Bacteria</taxon>
        <taxon>Pseudomonadati</taxon>
        <taxon>Thermodesulfobacteriota</taxon>
        <taxon>Desulfovibrionia</taxon>
        <taxon>Desulfovibrionales</taxon>
        <taxon>Desulfovibrionaceae</taxon>
    </lineage>
</organism>
<dbReference type="GO" id="GO:0032259">
    <property type="term" value="P:methylation"/>
    <property type="evidence" value="ECO:0007669"/>
    <property type="project" value="UniProtKB-KW"/>
</dbReference>
<gene>
    <name evidence="1" type="ORF">F8A88_10920</name>
</gene>
<dbReference type="AlphaFoldDB" id="A0A6N6N2E2"/>
<dbReference type="SUPFAM" id="SSF53335">
    <property type="entry name" value="S-adenosyl-L-methionine-dependent methyltransferases"/>
    <property type="match status" value="1"/>
</dbReference>
<proteinExistence type="predicted"/>
<protein>
    <submittedName>
        <fullName evidence="1">rRNA methyltransferase</fullName>
    </submittedName>
</protein>
<keyword evidence="1" id="KW-0489">Methyltransferase</keyword>
<keyword evidence="1" id="KW-0808">Transferase</keyword>
<dbReference type="Proteomes" id="UP000438699">
    <property type="component" value="Unassembled WGS sequence"/>
</dbReference>
<comment type="caution">
    <text evidence="1">The sequence shown here is derived from an EMBL/GenBank/DDBJ whole genome shotgun (WGS) entry which is preliminary data.</text>
</comment>
<dbReference type="InterPro" id="IPR029063">
    <property type="entry name" value="SAM-dependent_MTases_sf"/>
</dbReference>
<name>A0A6N6N2E2_9BACT</name>
<sequence>MGNVIRPGDAVIDATVGGGLDTLFLSKAVGPQGTVFGFDVQQHALDKAAQRLASEPAPDNVRLFLAGHETMAEHIPSRFHGSMAGAMFNLGYLPGSDQSVITRPASTCAAIDAALGLLRKGGVISTVLYTGHPGGEDEARSVESHCASLPMDTARIMRCTMHNQPTAQTRILFLEKR</sequence>
<accession>A0A6N6N2E2</accession>
<dbReference type="InterPro" id="IPR010719">
    <property type="entry name" value="MnmM_MeTrfase"/>
</dbReference>
<dbReference type="EMBL" id="WAIE01000004">
    <property type="protein sequence ID" value="KAB1441558.1"/>
    <property type="molecule type" value="Genomic_DNA"/>
</dbReference>
<dbReference type="PANTHER" id="PTHR35276">
    <property type="entry name" value="S-ADENOSYL-L-METHIONINE-DEPENDENT METHYLTRANSFERASES SUPERFAMILY PROTEIN"/>
    <property type="match status" value="1"/>
</dbReference>
<dbReference type="GO" id="GO:0008168">
    <property type="term" value="F:methyltransferase activity"/>
    <property type="evidence" value="ECO:0007669"/>
    <property type="project" value="UniProtKB-KW"/>
</dbReference>
<evidence type="ECO:0000313" key="1">
    <source>
        <dbReference type="EMBL" id="KAB1441558.1"/>
    </source>
</evidence>
<keyword evidence="2" id="KW-1185">Reference proteome</keyword>
<reference evidence="1 2" key="1">
    <citation type="journal article" date="2017" name="Int. J. Syst. Evol. Microbiol.">
        <title>Desulfovibrio senegalensis sp. nov., a mesophilic sulfate reducer isolated from marine sediment.</title>
        <authorList>
            <person name="Thioye A."/>
            <person name="Gam Z.B.A."/>
            <person name="Mbengue M."/>
            <person name="Cayol J.L."/>
            <person name="Joseph-Bartoli M."/>
            <person name="Toure-Kane C."/>
            <person name="Labat M."/>
        </authorList>
    </citation>
    <scope>NUCLEOTIDE SEQUENCE [LARGE SCALE GENOMIC DNA]</scope>
    <source>
        <strain evidence="1 2">DSM 101509</strain>
    </source>
</reference>
<evidence type="ECO:0000313" key="2">
    <source>
        <dbReference type="Proteomes" id="UP000438699"/>
    </source>
</evidence>
<dbReference type="OrthoDB" id="9792989at2"/>
<dbReference type="Pfam" id="PF06962">
    <property type="entry name" value="rRNA_methylase"/>
    <property type="match status" value="1"/>
</dbReference>